<keyword evidence="4" id="KW-1133">Transmembrane helix</keyword>
<dbReference type="EMBL" id="LYOS01000001">
    <property type="protein sequence ID" value="OFV68451.1"/>
    <property type="molecule type" value="Genomic_DNA"/>
</dbReference>
<feature type="transmembrane region" description="Helical" evidence="4">
    <location>
        <begin position="145"/>
        <end position="161"/>
    </location>
</feature>
<dbReference type="Proteomes" id="UP000186940">
    <property type="component" value="Unassembled WGS sequence"/>
</dbReference>
<dbReference type="Pfam" id="PF13098">
    <property type="entry name" value="Thioredoxin_2"/>
    <property type="match status" value="1"/>
</dbReference>
<evidence type="ECO:0000256" key="4">
    <source>
        <dbReference type="SAM" id="Phobius"/>
    </source>
</evidence>
<dbReference type="InterPro" id="IPR012336">
    <property type="entry name" value="Thioredoxin-like_fold"/>
</dbReference>
<dbReference type="PROSITE" id="PS51352">
    <property type="entry name" value="THIOREDOXIN_2"/>
    <property type="match status" value="1"/>
</dbReference>
<proteinExistence type="inferred from homology"/>
<keyword evidence="3" id="KW-0813">Transport</keyword>
<sequence>MKKILISLIVIFILFLASIPANGAAAIEWHSYDEGMKLAASEGRIAMVYFHSNSCYWCTQMNSKTFVDPDVIGLTRNFVCIEVQGNRSLISEYHVTGYPTTIFLDSDGNELLRLPGYRDAPTFKSYLKAILEGHPPPATNNAPDFGISLLLLIIAGLWLYLR</sequence>
<evidence type="ECO:0000256" key="2">
    <source>
        <dbReference type="ARBA" id="ARBA00022729"/>
    </source>
</evidence>
<evidence type="ECO:0000313" key="7">
    <source>
        <dbReference type="Proteomes" id="UP000186940"/>
    </source>
</evidence>
<evidence type="ECO:0000256" key="1">
    <source>
        <dbReference type="ARBA" id="ARBA00007787"/>
    </source>
</evidence>
<dbReference type="Gene3D" id="3.40.30.10">
    <property type="entry name" value="Glutaredoxin"/>
    <property type="match status" value="1"/>
</dbReference>
<reference evidence="6" key="1">
    <citation type="submission" date="2016-05" db="EMBL/GenBank/DDBJ databases">
        <title>Microbial consortia oxidize butane by reversing methanogenesis.</title>
        <authorList>
            <person name="Laso-Perez R."/>
            <person name="Richter M."/>
            <person name="Wegener G."/>
            <person name="Musat F."/>
        </authorList>
    </citation>
    <scope>NUCLEOTIDE SEQUENCE [LARGE SCALE GENOMIC DNA]</scope>
    <source>
        <strain evidence="6">BOX2</strain>
    </source>
</reference>
<dbReference type="PANTHER" id="PTHR15337">
    <property type="entry name" value="ANTERIOR GRADIENT PROTEIN-RELATED"/>
    <property type="match status" value="1"/>
</dbReference>
<feature type="domain" description="Thioredoxin" evidence="5">
    <location>
        <begin position="13"/>
        <end position="132"/>
    </location>
</feature>
<accession>A0A1F2PCP0</accession>
<keyword evidence="7" id="KW-1185">Reference proteome</keyword>
<name>A0A1F2PCP0_9EURY</name>
<keyword evidence="4" id="KW-0812">Transmembrane</keyword>
<dbReference type="SUPFAM" id="SSF52833">
    <property type="entry name" value="Thioredoxin-like"/>
    <property type="match status" value="1"/>
</dbReference>
<keyword evidence="3" id="KW-0249">Electron transport</keyword>
<dbReference type="PANTHER" id="PTHR15337:SF11">
    <property type="entry name" value="THIOREDOXIN DOMAIN-CONTAINING PROTEIN"/>
    <property type="match status" value="1"/>
</dbReference>
<evidence type="ECO:0000259" key="5">
    <source>
        <dbReference type="PROSITE" id="PS51352"/>
    </source>
</evidence>
<gene>
    <name evidence="6" type="ORF">SCAL_000127</name>
</gene>
<dbReference type="InterPro" id="IPR013766">
    <property type="entry name" value="Thioredoxin_domain"/>
</dbReference>
<evidence type="ECO:0000313" key="6">
    <source>
        <dbReference type="EMBL" id="OFV68451.1"/>
    </source>
</evidence>
<protein>
    <submittedName>
        <fullName evidence="6">Membrane protein containing DUF255</fullName>
    </submittedName>
</protein>
<dbReference type="InterPro" id="IPR036249">
    <property type="entry name" value="Thioredoxin-like_sf"/>
</dbReference>
<keyword evidence="2" id="KW-0732">Signal</keyword>
<keyword evidence="4" id="KW-0472">Membrane</keyword>
<comment type="similarity">
    <text evidence="1">Belongs to the glutaredoxin family.</text>
</comment>
<dbReference type="AlphaFoldDB" id="A0A1F2PCP0"/>
<evidence type="ECO:0000256" key="3">
    <source>
        <dbReference type="ARBA" id="ARBA00022982"/>
    </source>
</evidence>
<organism evidence="6 7">
    <name type="scientific">Candidatus Syntropharchaeum caldarium</name>
    <dbReference type="NCBI Taxonomy" id="1838285"/>
    <lineage>
        <taxon>Archaea</taxon>
        <taxon>Methanobacteriati</taxon>
        <taxon>Methanobacteriota</taxon>
        <taxon>Stenosarchaea group</taxon>
        <taxon>Methanomicrobia</taxon>
        <taxon>Methanosarcinales</taxon>
        <taxon>ANME-2 cluster</taxon>
        <taxon>Candidatus Syntropharchaeum</taxon>
    </lineage>
</organism>
<dbReference type="InterPro" id="IPR051099">
    <property type="entry name" value="AGR/TXD"/>
</dbReference>
<comment type="caution">
    <text evidence="6">The sequence shown here is derived from an EMBL/GenBank/DDBJ whole genome shotgun (WGS) entry which is preliminary data.</text>
</comment>
<dbReference type="STRING" id="1838285.SCAL_000127"/>